<protein>
    <recommendedName>
        <fullName evidence="4">Transmembrane protein</fullName>
    </recommendedName>
</protein>
<keyword evidence="1" id="KW-0812">Transmembrane</keyword>
<feature type="transmembrane region" description="Helical" evidence="1">
    <location>
        <begin position="51"/>
        <end position="73"/>
    </location>
</feature>
<gene>
    <name evidence="2" type="ORF">ABEB36_004692</name>
</gene>
<evidence type="ECO:0000313" key="3">
    <source>
        <dbReference type="Proteomes" id="UP001566132"/>
    </source>
</evidence>
<evidence type="ECO:0000256" key="1">
    <source>
        <dbReference type="SAM" id="Phobius"/>
    </source>
</evidence>
<dbReference type="Proteomes" id="UP001566132">
    <property type="component" value="Unassembled WGS sequence"/>
</dbReference>
<dbReference type="AlphaFoldDB" id="A0ABD1F449"/>
<evidence type="ECO:0000313" key="2">
    <source>
        <dbReference type="EMBL" id="KAL1510036.1"/>
    </source>
</evidence>
<keyword evidence="3" id="KW-1185">Reference proteome</keyword>
<dbReference type="EMBL" id="JBDJPC010000003">
    <property type="protein sequence ID" value="KAL1510036.1"/>
    <property type="molecule type" value="Genomic_DNA"/>
</dbReference>
<name>A0ABD1F449_HYPHA</name>
<organism evidence="2 3">
    <name type="scientific">Hypothenemus hampei</name>
    <name type="common">Coffee berry borer</name>
    <dbReference type="NCBI Taxonomy" id="57062"/>
    <lineage>
        <taxon>Eukaryota</taxon>
        <taxon>Metazoa</taxon>
        <taxon>Ecdysozoa</taxon>
        <taxon>Arthropoda</taxon>
        <taxon>Hexapoda</taxon>
        <taxon>Insecta</taxon>
        <taxon>Pterygota</taxon>
        <taxon>Neoptera</taxon>
        <taxon>Endopterygota</taxon>
        <taxon>Coleoptera</taxon>
        <taxon>Polyphaga</taxon>
        <taxon>Cucujiformia</taxon>
        <taxon>Curculionidae</taxon>
        <taxon>Scolytinae</taxon>
        <taxon>Hypothenemus</taxon>
    </lineage>
</organism>
<sequence>MRLLVHEIQPTTNERIFKYYYIKCNKSEFMMGTDVFQYYNSQSTLTNNDYYLVHFLQTNLQFISFFFSMYLVFRYKYVYQYIIEKGGGKEERNIFCIFRFFLVLYFGEDLMGKKRLSINAQQNRINKNLLGCDWAPSITKEP</sequence>
<accession>A0ABD1F449</accession>
<keyword evidence="1" id="KW-1133">Transmembrane helix</keyword>
<evidence type="ECO:0008006" key="4">
    <source>
        <dbReference type="Google" id="ProtNLM"/>
    </source>
</evidence>
<keyword evidence="1" id="KW-0472">Membrane</keyword>
<reference evidence="2 3" key="1">
    <citation type="submission" date="2024-05" db="EMBL/GenBank/DDBJ databases">
        <title>Genetic variation in Jamaican populations of the coffee berry borer (Hypothenemus hampei).</title>
        <authorList>
            <person name="Errbii M."/>
            <person name="Myrie A."/>
        </authorList>
    </citation>
    <scope>NUCLEOTIDE SEQUENCE [LARGE SCALE GENOMIC DNA]</scope>
    <source>
        <strain evidence="2">JA-Hopewell-2020-01-JO</strain>
        <tissue evidence="2">Whole body</tissue>
    </source>
</reference>
<comment type="caution">
    <text evidence="2">The sequence shown here is derived from an EMBL/GenBank/DDBJ whole genome shotgun (WGS) entry which is preliminary data.</text>
</comment>
<proteinExistence type="predicted"/>